<dbReference type="InterPro" id="IPR000905">
    <property type="entry name" value="Gcp-like_dom"/>
</dbReference>
<accession>A0A174FEB6</accession>
<evidence type="ECO:0000259" key="2">
    <source>
        <dbReference type="Pfam" id="PF00814"/>
    </source>
</evidence>
<dbReference type="Proteomes" id="UP000095706">
    <property type="component" value="Unassembled WGS sequence"/>
</dbReference>
<dbReference type="AlphaFoldDB" id="A0A174FEB6"/>
<reference evidence="3 4" key="1">
    <citation type="submission" date="2015-09" db="EMBL/GenBank/DDBJ databases">
        <authorList>
            <consortium name="Pathogen Informatics"/>
        </authorList>
    </citation>
    <scope>NUCLEOTIDE SEQUENCE [LARGE SCALE GENOMIC DNA]</scope>
    <source>
        <strain evidence="3 4">2789STDY5608849</strain>
    </source>
</reference>
<feature type="region of interest" description="Disordered" evidence="1">
    <location>
        <begin position="213"/>
        <end position="250"/>
    </location>
</feature>
<name>A0A174FEB6_9FIRM</name>
<dbReference type="SUPFAM" id="SSF53067">
    <property type="entry name" value="Actin-like ATPase domain"/>
    <property type="match status" value="2"/>
</dbReference>
<organism evidence="3 4">
    <name type="scientific">Fusicatenibacter saccharivorans</name>
    <dbReference type="NCBI Taxonomy" id="1150298"/>
    <lineage>
        <taxon>Bacteria</taxon>
        <taxon>Bacillati</taxon>
        <taxon>Bacillota</taxon>
        <taxon>Clostridia</taxon>
        <taxon>Lachnospirales</taxon>
        <taxon>Lachnospiraceae</taxon>
        <taxon>Fusicatenibacter</taxon>
    </lineage>
</organism>
<evidence type="ECO:0000313" key="3">
    <source>
        <dbReference type="EMBL" id="CUO47288.1"/>
    </source>
</evidence>
<dbReference type="InterPro" id="IPR043129">
    <property type="entry name" value="ATPase_NBD"/>
</dbReference>
<feature type="domain" description="Gcp-like" evidence="2">
    <location>
        <begin position="24"/>
        <end position="226"/>
    </location>
</feature>
<dbReference type="Pfam" id="PF00814">
    <property type="entry name" value="TsaD"/>
    <property type="match status" value="1"/>
</dbReference>
<dbReference type="NCBIfam" id="TIGR03725">
    <property type="entry name" value="T6A_YeaZ"/>
    <property type="match status" value="1"/>
</dbReference>
<dbReference type="PANTHER" id="PTHR11735">
    <property type="entry name" value="TRNA N6-ADENOSINE THREONYLCARBAMOYLTRANSFERASE"/>
    <property type="match status" value="1"/>
</dbReference>
<evidence type="ECO:0000256" key="1">
    <source>
        <dbReference type="SAM" id="MobiDB-lite"/>
    </source>
</evidence>
<dbReference type="GO" id="GO:0002949">
    <property type="term" value="P:tRNA threonylcarbamoyladenosine modification"/>
    <property type="evidence" value="ECO:0007669"/>
    <property type="project" value="InterPro"/>
</dbReference>
<evidence type="ECO:0000313" key="4">
    <source>
        <dbReference type="Proteomes" id="UP000095706"/>
    </source>
</evidence>
<sequence length="250" mass="27578">MKILALDSSGLVASVAVVENDTLLAEYTVNYKKTHSQTLLPMLDEISNMTELDLSTIDAIAVAGGPGSFTGLRIGSATAKGLGLALEKPLISIPTTAAIAYNIWDTDKFVCPIMDARRNQVYTGVYCYTDHRLDTVWEQDTMSIEALAEGLNCLDHEVIFLGDGVAVYREKLQELLTIPFSFAPAHVNRQRAAAVAALAEVYYKEGKIQTAEEHEPEYLRKSQAERERAERESVKHADVVKKQENGEKSE</sequence>
<gene>
    <name evidence="3" type="primary">ydiC</name>
    <name evidence="3" type="ORF">ERS852406_02063</name>
</gene>
<proteinExistence type="predicted"/>
<dbReference type="CDD" id="cd24032">
    <property type="entry name" value="ASKHA_NBD_TsaB"/>
    <property type="match status" value="1"/>
</dbReference>
<dbReference type="EMBL" id="CYYV01000009">
    <property type="protein sequence ID" value="CUO47288.1"/>
    <property type="molecule type" value="Genomic_DNA"/>
</dbReference>
<dbReference type="InterPro" id="IPR022496">
    <property type="entry name" value="T6A_TsaB"/>
</dbReference>
<dbReference type="GO" id="GO:0005829">
    <property type="term" value="C:cytosol"/>
    <property type="evidence" value="ECO:0007669"/>
    <property type="project" value="TreeGrafter"/>
</dbReference>
<dbReference type="Gene3D" id="3.30.420.40">
    <property type="match status" value="2"/>
</dbReference>
<dbReference type="RefSeq" id="WP_055227971.1">
    <property type="nucleotide sequence ID" value="NZ_CYYV01000009.1"/>
</dbReference>
<dbReference type="PANTHER" id="PTHR11735:SF11">
    <property type="entry name" value="TRNA THREONYLCARBAMOYLADENOSINE BIOSYNTHESIS PROTEIN TSAB"/>
    <property type="match status" value="1"/>
</dbReference>
<protein>
    <submittedName>
        <fullName evidence="3">UGMP family protein</fullName>
    </submittedName>
</protein>